<gene>
    <name evidence="5" type="primary">PEX11</name>
    <name evidence="5" type="ORF">HDU87_000087</name>
</gene>
<dbReference type="InterPro" id="IPR008733">
    <property type="entry name" value="PEX11"/>
</dbReference>
<comment type="caution">
    <text evidence="5">The sequence shown here is derived from an EMBL/GenBank/DDBJ whole genome shotgun (WGS) entry which is preliminary data.</text>
</comment>
<dbReference type="AlphaFoldDB" id="A0AAD5TS99"/>
<keyword evidence="1" id="KW-0962">Peroxisome biogenesis</keyword>
<protein>
    <submittedName>
        <fullName evidence="5">Peroxisomal membrane protein PMP27</fullName>
    </submittedName>
</protein>
<dbReference type="Proteomes" id="UP001212152">
    <property type="component" value="Unassembled WGS sequence"/>
</dbReference>
<dbReference type="EMBL" id="JADGJQ010000001">
    <property type="protein sequence ID" value="KAJ3185466.1"/>
    <property type="molecule type" value="Genomic_DNA"/>
</dbReference>
<dbReference type="PANTHER" id="PTHR12652">
    <property type="entry name" value="PEROXISOMAL BIOGENESIS FACTOR 11"/>
    <property type="match status" value="1"/>
</dbReference>
<accession>A0AAD5TS99</accession>
<keyword evidence="3" id="KW-0576">Peroxisome</keyword>
<dbReference type="PANTHER" id="PTHR12652:SF50">
    <property type="entry name" value="PEROXIN 11"/>
    <property type="match status" value="1"/>
</dbReference>
<dbReference type="GO" id="GO:0016559">
    <property type="term" value="P:peroxisome fission"/>
    <property type="evidence" value="ECO:0007669"/>
    <property type="project" value="InterPro"/>
</dbReference>
<proteinExistence type="predicted"/>
<organism evidence="5 6">
    <name type="scientific">Geranomyces variabilis</name>
    <dbReference type="NCBI Taxonomy" id="109894"/>
    <lineage>
        <taxon>Eukaryota</taxon>
        <taxon>Fungi</taxon>
        <taxon>Fungi incertae sedis</taxon>
        <taxon>Chytridiomycota</taxon>
        <taxon>Chytridiomycota incertae sedis</taxon>
        <taxon>Chytridiomycetes</taxon>
        <taxon>Spizellomycetales</taxon>
        <taxon>Powellomycetaceae</taxon>
        <taxon>Geranomyces</taxon>
    </lineage>
</organism>
<evidence type="ECO:0000256" key="2">
    <source>
        <dbReference type="ARBA" id="ARBA00023136"/>
    </source>
</evidence>
<dbReference type="Pfam" id="PF05648">
    <property type="entry name" value="PEX11"/>
    <property type="match status" value="1"/>
</dbReference>
<evidence type="ECO:0000313" key="6">
    <source>
        <dbReference type="Proteomes" id="UP001212152"/>
    </source>
</evidence>
<sequence>MSSVVYSPQLHEHIVKYLASSVGRDRIHRFVQYFSRFLVWHGQRNGYEKETLQRLTNLMNNLGSTRKLMRVGRQFEFIRTIQKAASIKDDVARITITVKNVFLALWLLCDSCSWANSAGVIKFDNIKEISRRGQKAWLVALIASLLNNLHKLRLNTQRIEQETKAVRAAKSKGIEELSSVAQLKTLRSERTKLAVAAVADSLDMMIPASGLDLIPIESGIVGLIGATTAIIGGVNQWNATA</sequence>
<comment type="subcellular location">
    <subcellularLocation>
        <location evidence="4">Peroxisome membrane</location>
    </subcellularLocation>
</comment>
<evidence type="ECO:0000313" key="5">
    <source>
        <dbReference type="EMBL" id="KAJ3185466.1"/>
    </source>
</evidence>
<evidence type="ECO:0000256" key="1">
    <source>
        <dbReference type="ARBA" id="ARBA00022593"/>
    </source>
</evidence>
<keyword evidence="2" id="KW-0472">Membrane</keyword>
<evidence type="ECO:0000256" key="3">
    <source>
        <dbReference type="ARBA" id="ARBA00023140"/>
    </source>
</evidence>
<keyword evidence="6" id="KW-1185">Reference proteome</keyword>
<reference evidence="5" key="1">
    <citation type="submission" date="2020-05" db="EMBL/GenBank/DDBJ databases">
        <title>Phylogenomic resolution of chytrid fungi.</title>
        <authorList>
            <person name="Stajich J.E."/>
            <person name="Amses K."/>
            <person name="Simmons R."/>
            <person name="Seto K."/>
            <person name="Myers J."/>
            <person name="Bonds A."/>
            <person name="Quandt C.A."/>
            <person name="Barry K."/>
            <person name="Liu P."/>
            <person name="Grigoriev I."/>
            <person name="Longcore J.E."/>
            <person name="James T.Y."/>
        </authorList>
    </citation>
    <scope>NUCLEOTIDE SEQUENCE</scope>
    <source>
        <strain evidence="5">JEL0379</strain>
    </source>
</reference>
<name>A0AAD5TS99_9FUNG</name>
<evidence type="ECO:0000256" key="4">
    <source>
        <dbReference type="ARBA" id="ARBA00046271"/>
    </source>
</evidence>
<dbReference type="GO" id="GO:0005778">
    <property type="term" value="C:peroxisomal membrane"/>
    <property type="evidence" value="ECO:0007669"/>
    <property type="project" value="UniProtKB-SubCell"/>
</dbReference>